<protein>
    <submittedName>
        <fullName evidence="2">3000_t:CDS:1</fullName>
    </submittedName>
</protein>
<keyword evidence="3" id="KW-1185">Reference proteome</keyword>
<organism evidence="2 3">
    <name type="scientific">Funneliformis caledonium</name>
    <dbReference type="NCBI Taxonomy" id="1117310"/>
    <lineage>
        <taxon>Eukaryota</taxon>
        <taxon>Fungi</taxon>
        <taxon>Fungi incertae sedis</taxon>
        <taxon>Mucoromycota</taxon>
        <taxon>Glomeromycotina</taxon>
        <taxon>Glomeromycetes</taxon>
        <taxon>Glomerales</taxon>
        <taxon>Glomeraceae</taxon>
        <taxon>Funneliformis</taxon>
    </lineage>
</organism>
<feature type="transmembrane region" description="Helical" evidence="1">
    <location>
        <begin position="27"/>
        <end position="46"/>
    </location>
</feature>
<evidence type="ECO:0000256" key="1">
    <source>
        <dbReference type="SAM" id="Phobius"/>
    </source>
</evidence>
<keyword evidence="1" id="KW-0812">Transmembrane</keyword>
<proteinExistence type="predicted"/>
<keyword evidence="1" id="KW-1133">Transmembrane helix</keyword>
<evidence type="ECO:0000313" key="2">
    <source>
        <dbReference type="EMBL" id="CAG8664163.1"/>
    </source>
</evidence>
<dbReference type="Proteomes" id="UP000789570">
    <property type="component" value="Unassembled WGS sequence"/>
</dbReference>
<feature type="non-terminal residue" evidence="2">
    <location>
        <position position="1"/>
    </location>
</feature>
<comment type="caution">
    <text evidence="2">The sequence shown here is derived from an EMBL/GenBank/DDBJ whole genome shotgun (WGS) entry which is preliminary data.</text>
</comment>
<gene>
    <name evidence="2" type="ORF">FCALED_LOCUS11692</name>
</gene>
<sequence>IDTPTYLLHLTPITNYHNGITSKVDHVLSMSTITHTFYLYFAVPIFRRKEHQFISTLQRATIELRPAV</sequence>
<name>A0A9N9H797_9GLOM</name>
<dbReference type="EMBL" id="CAJVPQ010005112">
    <property type="protein sequence ID" value="CAG8664163.1"/>
    <property type="molecule type" value="Genomic_DNA"/>
</dbReference>
<evidence type="ECO:0000313" key="3">
    <source>
        <dbReference type="Proteomes" id="UP000789570"/>
    </source>
</evidence>
<accession>A0A9N9H797</accession>
<dbReference type="AlphaFoldDB" id="A0A9N9H797"/>
<keyword evidence="1" id="KW-0472">Membrane</keyword>
<reference evidence="2" key="1">
    <citation type="submission" date="2021-06" db="EMBL/GenBank/DDBJ databases">
        <authorList>
            <person name="Kallberg Y."/>
            <person name="Tangrot J."/>
            <person name="Rosling A."/>
        </authorList>
    </citation>
    <scope>NUCLEOTIDE SEQUENCE</scope>
    <source>
        <strain evidence="2">UK204</strain>
    </source>
</reference>